<dbReference type="EMBL" id="BGPR01004748">
    <property type="protein sequence ID" value="GBN02908.1"/>
    <property type="molecule type" value="Genomic_DNA"/>
</dbReference>
<evidence type="ECO:0000259" key="2">
    <source>
        <dbReference type="Pfam" id="PF21788"/>
    </source>
</evidence>
<dbReference type="InterPro" id="IPR048365">
    <property type="entry name" value="TNP-like_RNaseH_N"/>
</dbReference>
<comment type="caution">
    <text evidence="4">The sequence shown here is derived from an EMBL/GenBank/DDBJ whole genome shotgun (WGS) entry which is preliminary data.</text>
</comment>
<protein>
    <submittedName>
        <fullName evidence="4">Transposable element P transposase</fullName>
    </submittedName>
</protein>
<feature type="domain" description="Transposable element P transposase-like RNase H" evidence="1">
    <location>
        <begin position="211"/>
        <end position="345"/>
    </location>
</feature>
<dbReference type="OrthoDB" id="7698710at2759"/>
<gene>
    <name evidence="4" type="primary">T_4</name>
    <name evidence="4" type="ORF">AVEN_193493_1</name>
</gene>
<keyword evidence="5" id="KW-1185">Reference proteome</keyword>
<dbReference type="Proteomes" id="UP000499080">
    <property type="component" value="Unassembled WGS sequence"/>
</dbReference>
<evidence type="ECO:0000313" key="5">
    <source>
        <dbReference type="Proteomes" id="UP000499080"/>
    </source>
</evidence>
<dbReference type="InterPro" id="IPR048367">
    <property type="entry name" value="TNP-like_RNaseH_C"/>
</dbReference>
<feature type="domain" description="Transposable element P transposase-like GTP-binding insertion" evidence="2">
    <location>
        <begin position="368"/>
        <end position="489"/>
    </location>
</feature>
<dbReference type="Gene3D" id="3.30.420.10">
    <property type="entry name" value="Ribonuclease H-like superfamily/Ribonuclease H"/>
    <property type="match status" value="1"/>
</dbReference>
<organism evidence="4 5">
    <name type="scientific">Araneus ventricosus</name>
    <name type="common">Orbweaver spider</name>
    <name type="synonym">Epeira ventricosa</name>
    <dbReference type="NCBI Taxonomy" id="182803"/>
    <lineage>
        <taxon>Eukaryota</taxon>
        <taxon>Metazoa</taxon>
        <taxon>Ecdysozoa</taxon>
        <taxon>Arthropoda</taxon>
        <taxon>Chelicerata</taxon>
        <taxon>Arachnida</taxon>
        <taxon>Araneae</taxon>
        <taxon>Araneomorphae</taxon>
        <taxon>Entelegynae</taxon>
        <taxon>Araneoidea</taxon>
        <taxon>Araneidae</taxon>
        <taxon>Araneus</taxon>
    </lineage>
</organism>
<dbReference type="InterPro" id="IPR036397">
    <property type="entry name" value="RNaseH_sf"/>
</dbReference>
<feature type="domain" description="Transposable element P transposase-like RNase H C-terminal" evidence="3">
    <location>
        <begin position="560"/>
        <end position="590"/>
    </location>
</feature>
<evidence type="ECO:0000313" key="4">
    <source>
        <dbReference type="EMBL" id="GBN02908.1"/>
    </source>
</evidence>
<dbReference type="PANTHER" id="PTHR47577:SF2">
    <property type="entry name" value="THAP DOMAIN CONTAINING 9"/>
    <property type="match status" value="1"/>
</dbReference>
<proteinExistence type="predicted"/>
<dbReference type="Pfam" id="PF21788">
    <property type="entry name" value="TNP-like_GBD"/>
    <property type="match status" value="1"/>
</dbReference>
<evidence type="ECO:0000259" key="1">
    <source>
        <dbReference type="Pfam" id="PF21787"/>
    </source>
</evidence>
<evidence type="ECO:0000259" key="3">
    <source>
        <dbReference type="Pfam" id="PF21789"/>
    </source>
</evidence>
<dbReference type="GO" id="GO:0003676">
    <property type="term" value="F:nucleic acid binding"/>
    <property type="evidence" value="ECO:0007669"/>
    <property type="project" value="InterPro"/>
</dbReference>
<dbReference type="PANTHER" id="PTHR47577">
    <property type="entry name" value="THAP DOMAIN-CONTAINING PROTEIN 6"/>
    <property type="match status" value="1"/>
</dbReference>
<accession>A0A4Y2KKN7</accession>
<dbReference type="AlphaFoldDB" id="A0A4Y2KKN7"/>
<name>A0A4Y2KKN7_ARAVE</name>
<dbReference type="Pfam" id="PF21787">
    <property type="entry name" value="TNP-like_RNaseH_N"/>
    <property type="match status" value="1"/>
</dbReference>
<dbReference type="InterPro" id="IPR048366">
    <property type="entry name" value="TNP-like_GBD"/>
</dbReference>
<reference evidence="4 5" key="1">
    <citation type="journal article" date="2019" name="Sci. Rep.">
        <title>Orb-weaving spider Araneus ventricosus genome elucidates the spidroin gene catalogue.</title>
        <authorList>
            <person name="Kono N."/>
            <person name="Nakamura H."/>
            <person name="Ohtoshi R."/>
            <person name="Moran D.A.P."/>
            <person name="Shinohara A."/>
            <person name="Yoshida Y."/>
            <person name="Fujiwara M."/>
            <person name="Mori M."/>
            <person name="Tomita M."/>
            <person name="Arakawa K."/>
        </authorList>
    </citation>
    <scope>NUCLEOTIDE SEQUENCE [LARGE SCALE GENOMIC DNA]</scope>
</reference>
<dbReference type="Pfam" id="PF21789">
    <property type="entry name" value="TNP-like_RNaseH_C"/>
    <property type="match status" value="1"/>
</dbReference>
<sequence>MTCIKNGFQCSEQLKYVLNNARVCDRHFSEWCFTSTLRQKLIKFACPFTIGDDIPSTSRQTLSALPSAASQCTSVEVSDTEPCSTTELCSPTPSRDTIGHLQVTPKTRKIKTLRSSVSKLKKKLYEKRSSSRFLGQLKAKLADKPHLYNFVTSQLKMQCRDIKGRRWTAKEKSFALQIYLHSPSAYKLLRKFFAFPSKATLYRYTYNIARSPGFCKNLVKCLKSQSSRMSESDRLCVLSIDEMSIKPGLTYATDLDCVDGFSTVKKHDFKEDPPFATHALVFMARGIVKNWKQILGYHFTSSSEVYSLQELIHEAIDILQSCELEVVSIVCDQGPNNQGLFKELKVTKDAPFFFHNSKKIFAMYDPPHLLKSVRNNLKNHGIFFVDKVASIKPRTCFADWSHIQKLYELDSKKKICACRKLTKRHIEVSGLKKMNVKLAAQVLSHSVAAALNLYVGKEDFDSKASETAQFVYNMDKIFDSVNARSRKHEKKEMCAATGNSGHLELWKEKITWIEKWHIRSSKTGRKIYAACKNGWLITLKAFIGISEYLLKKIKFIITSRFSQDALENTFSSIRRRGGFRDNPDCNEFRHTIQKVIITNFLKQSSNKNCQDDDAYSLIDFSCFNKKELLDIISSEDCATESEQHDEDSLHLNTLDSVEENVLSYISGYLAKKYLSLNDCIECEKLMSWLKHPYTVDHVSKCHDTIHSFPVQREDKSPLSLCASIDTLPYWQVSSYCTISKHNLEPSFRRESHEVLNPSCTVPIVEASCQSVLIWGYFSWAGLESPTLYNEKMKSFECVDFLKDHLIPSMDYFFPEDGIFQDDNARTQRARSMDNLF</sequence>